<accession>A0A6A1VH68</accession>
<keyword evidence="6" id="KW-1133">Transmembrane helix</keyword>
<sequence length="582" mass="65926">MAEIATLFLSPLLQAFFEKVASGEFVDFFRRRKLDDGLLEKMNIALLSVNAVLEDAEKKQVKSPRVKTWLDKLKDAVYETEDILDEIDTEALRSKLDAEYQTTASKVRKSISTSLHPFAKKIEPKIKEVLERLEYLAKQKDVIGLKEGVGEKSSERLPTTSLFDESSIFGRIDDKEAIIKSLLSDEESVGGLCVITIVGMGGLARPPLLSLMPCHLFIISETIIQRLFGLSDGTEGQHQDVTANNNKRRSQSPFGEEEGVSLKRSGFRTMQFIQVSASKDNDDPFHVSILPVKLAEAQSCPVHLQFVEFQLLDAANLGKDCLSYRLNFYRYRRTMPHGFFSVVNFHLLNNRTGMVIASKDNDVPFPMSVLPVKLTEAQSCPDEAKHTLICELHFLEILRCPKFKFLLEEGLPASLRYLEIKECHLLETQLKRKGNEWSKIGHVPSLKIRRVLANLLLLTITREEVSHHLAIRKVSVCEEKRLSLSVQLIQINTNAAVRQSYVAVGCIGHDYQGKALWLIQRFCRGCLHCWLSALRMAAGEAALSRLEQVCLRVILFLLFLAFPILPECFRILWLLPLNSFVR</sequence>
<evidence type="ECO:0000256" key="4">
    <source>
        <dbReference type="ARBA" id="ARBA00022840"/>
    </source>
</evidence>
<dbReference type="PANTHER" id="PTHR36766:SF31">
    <property type="entry name" value="DISEASE RESISTANCE RPP13-LIKE PROTEIN 1"/>
    <property type="match status" value="1"/>
</dbReference>
<gene>
    <name evidence="8" type="ORF">CJ030_MR5G023757</name>
</gene>
<dbReference type="Gene3D" id="1.20.5.4130">
    <property type="match status" value="1"/>
</dbReference>
<dbReference type="InterPro" id="IPR041118">
    <property type="entry name" value="Rx_N"/>
</dbReference>
<organism evidence="8 9">
    <name type="scientific">Morella rubra</name>
    <name type="common">Chinese bayberry</name>
    <dbReference type="NCBI Taxonomy" id="262757"/>
    <lineage>
        <taxon>Eukaryota</taxon>
        <taxon>Viridiplantae</taxon>
        <taxon>Streptophyta</taxon>
        <taxon>Embryophyta</taxon>
        <taxon>Tracheophyta</taxon>
        <taxon>Spermatophyta</taxon>
        <taxon>Magnoliopsida</taxon>
        <taxon>eudicotyledons</taxon>
        <taxon>Gunneridae</taxon>
        <taxon>Pentapetalae</taxon>
        <taxon>rosids</taxon>
        <taxon>fabids</taxon>
        <taxon>Fagales</taxon>
        <taxon>Myricaceae</taxon>
        <taxon>Morella</taxon>
    </lineage>
</organism>
<dbReference type="PANTHER" id="PTHR36766">
    <property type="entry name" value="PLANT BROAD-SPECTRUM MILDEW RESISTANCE PROTEIN RPW8"/>
    <property type="match status" value="1"/>
</dbReference>
<evidence type="ECO:0000256" key="5">
    <source>
        <dbReference type="SAM" id="MobiDB-lite"/>
    </source>
</evidence>
<feature type="region of interest" description="Disordered" evidence="5">
    <location>
        <begin position="235"/>
        <end position="261"/>
    </location>
</feature>
<keyword evidence="1" id="KW-0677">Repeat</keyword>
<feature type="compositionally biased region" description="Polar residues" evidence="5">
    <location>
        <begin position="235"/>
        <end position="245"/>
    </location>
</feature>
<name>A0A6A1VH68_9ROSI</name>
<dbReference type="Pfam" id="PF18052">
    <property type="entry name" value="Rx_N"/>
    <property type="match status" value="1"/>
</dbReference>
<feature type="domain" description="Disease resistance N-terminal" evidence="7">
    <location>
        <begin position="8"/>
        <end position="102"/>
    </location>
</feature>
<evidence type="ECO:0000313" key="8">
    <source>
        <dbReference type="EMBL" id="KAB1211935.1"/>
    </source>
</evidence>
<reference evidence="8 9" key="1">
    <citation type="journal article" date="2019" name="Plant Biotechnol. J.">
        <title>The red bayberry genome and genetic basis of sex determination.</title>
        <authorList>
            <person name="Jia H.M."/>
            <person name="Jia H.J."/>
            <person name="Cai Q.L."/>
            <person name="Wang Y."/>
            <person name="Zhao H.B."/>
            <person name="Yang W.F."/>
            <person name="Wang G.Y."/>
            <person name="Li Y.H."/>
            <person name="Zhan D.L."/>
            <person name="Shen Y.T."/>
            <person name="Niu Q.F."/>
            <person name="Chang L."/>
            <person name="Qiu J."/>
            <person name="Zhao L."/>
            <person name="Xie H.B."/>
            <person name="Fu W.Y."/>
            <person name="Jin J."/>
            <person name="Li X.W."/>
            <person name="Jiao Y."/>
            <person name="Zhou C.C."/>
            <person name="Tu T."/>
            <person name="Chai C.Y."/>
            <person name="Gao J.L."/>
            <person name="Fan L.J."/>
            <person name="van de Weg E."/>
            <person name="Wang J.Y."/>
            <person name="Gao Z.S."/>
        </authorList>
    </citation>
    <scope>NUCLEOTIDE SEQUENCE [LARGE SCALE GENOMIC DNA]</scope>
    <source>
        <tissue evidence="8">Leaves</tissue>
    </source>
</reference>
<evidence type="ECO:0000256" key="1">
    <source>
        <dbReference type="ARBA" id="ARBA00022737"/>
    </source>
</evidence>
<keyword evidence="9" id="KW-1185">Reference proteome</keyword>
<dbReference type="AlphaFoldDB" id="A0A6A1VH68"/>
<evidence type="ECO:0000256" key="6">
    <source>
        <dbReference type="SAM" id="Phobius"/>
    </source>
</evidence>
<keyword evidence="6" id="KW-0472">Membrane</keyword>
<dbReference type="GO" id="GO:0006952">
    <property type="term" value="P:defense response"/>
    <property type="evidence" value="ECO:0007669"/>
    <property type="project" value="UniProtKB-KW"/>
</dbReference>
<dbReference type="EMBL" id="RXIC02000023">
    <property type="protein sequence ID" value="KAB1211935.1"/>
    <property type="molecule type" value="Genomic_DNA"/>
</dbReference>
<evidence type="ECO:0000259" key="7">
    <source>
        <dbReference type="Pfam" id="PF18052"/>
    </source>
</evidence>
<evidence type="ECO:0000313" key="9">
    <source>
        <dbReference type="Proteomes" id="UP000516437"/>
    </source>
</evidence>
<evidence type="ECO:0000256" key="2">
    <source>
        <dbReference type="ARBA" id="ARBA00022741"/>
    </source>
</evidence>
<keyword evidence="4" id="KW-0067">ATP-binding</keyword>
<evidence type="ECO:0000256" key="3">
    <source>
        <dbReference type="ARBA" id="ARBA00022821"/>
    </source>
</evidence>
<dbReference type="OrthoDB" id="1700985at2759"/>
<dbReference type="GO" id="GO:0005524">
    <property type="term" value="F:ATP binding"/>
    <property type="evidence" value="ECO:0007669"/>
    <property type="project" value="UniProtKB-KW"/>
</dbReference>
<keyword evidence="3" id="KW-0611">Plant defense</keyword>
<comment type="caution">
    <text evidence="8">The sequence shown here is derived from an EMBL/GenBank/DDBJ whole genome shotgun (WGS) entry which is preliminary data.</text>
</comment>
<feature type="transmembrane region" description="Helical" evidence="6">
    <location>
        <begin position="553"/>
        <end position="575"/>
    </location>
</feature>
<dbReference type="Proteomes" id="UP000516437">
    <property type="component" value="Chromosome 5"/>
</dbReference>
<keyword evidence="6" id="KW-0812">Transmembrane</keyword>
<keyword evidence="2" id="KW-0547">Nucleotide-binding</keyword>
<protein>
    <submittedName>
        <fullName evidence="8">Putative disease resistance RPP13-like protein 1</fullName>
    </submittedName>
</protein>
<proteinExistence type="predicted"/>